<evidence type="ECO:0000256" key="4">
    <source>
        <dbReference type="ARBA" id="ARBA00022989"/>
    </source>
</evidence>
<feature type="region of interest" description="Disordered" evidence="6">
    <location>
        <begin position="1"/>
        <end position="58"/>
    </location>
</feature>
<evidence type="ECO:0000256" key="6">
    <source>
        <dbReference type="SAM" id="MobiDB-lite"/>
    </source>
</evidence>
<feature type="transmembrane region" description="Helical" evidence="7">
    <location>
        <begin position="94"/>
        <end position="115"/>
    </location>
</feature>
<keyword evidence="5 7" id="KW-0472">Membrane</keyword>
<gene>
    <name evidence="9" type="ORF">ACFQRF_10655</name>
</gene>
<organism evidence="9 10">
    <name type="scientific">Marinactinospora rubrisoli</name>
    <dbReference type="NCBI Taxonomy" id="2715399"/>
    <lineage>
        <taxon>Bacteria</taxon>
        <taxon>Bacillati</taxon>
        <taxon>Actinomycetota</taxon>
        <taxon>Actinomycetes</taxon>
        <taxon>Streptosporangiales</taxon>
        <taxon>Nocardiopsidaceae</taxon>
        <taxon>Marinactinospora</taxon>
    </lineage>
</organism>
<protein>
    <submittedName>
        <fullName evidence="9">RDD family protein</fullName>
    </submittedName>
</protein>
<keyword evidence="2" id="KW-1003">Cell membrane</keyword>
<accession>A0ABW2KDT5</accession>
<reference evidence="10" key="1">
    <citation type="journal article" date="2019" name="Int. J. Syst. Evol. Microbiol.">
        <title>The Global Catalogue of Microorganisms (GCM) 10K type strain sequencing project: providing services to taxonomists for standard genome sequencing and annotation.</title>
        <authorList>
            <consortium name="The Broad Institute Genomics Platform"/>
            <consortium name="The Broad Institute Genome Sequencing Center for Infectious Disease"/>
            <person name="Wu L."/>
            <person name="Ma J."/>
        </authorList>
    </citation>
    <scope>NUCLEOTIDE SEQUENCE [LARGE SCALE GENOMIC DNA]</scope>
    <source>
        <strain evidence="10">CGMCC 4.7382</strain>
    </source>
</reference>
<comment type="subcellular location">
    <subcellularLocation>
        <location evidence="1">Cell membrane</location>
        <topology evidence="1">Multi-pass membrane protein</topology>
    </subcellularLocation>
</comment>
<evidence type="ECO:0000256" key="7">
    <source>
        <dbReference type="SAM" id="Phobius"/>
    </source>
</evidence>
<feature type="compositionally biased region" description="Pro residues" evidence="6">
    <location>
        <begin position="33"/>
        <end position="44"/>
    </location>
</feature>
<evidence type="ECO:0000313" key="10">
    <source>
        <dbReference type="Proteomes" id="UP001596540"/>
    </source>
</evidence>
<feature type="compositionally biased region" description="Pro residues" evidence="6">
    <location>
        <begin position="1"/>
        <end position="11"/>
    </location>
</feature>
<feature type="domain" description="RDD" evidence="8">
    <location>
        <begin position="80"/>
        <end position="219"/>
    </location>
</feature>
<evidence type="ECO:0000256" key="5">
    <source>
        <dbReference type="ARBA" id="ARBA00023136"/>
    </source>
</evidence>
<comment type="caution">
    <text evidence="9">The sequence shown here is derived from an EMBL/GenBank/DDBJ whole genome shotgun (WGS) entry which is preliminary data.</text>
</comment>
<sequence>MNYPAPPPQPGVPAGQPAGPYSGRPVNSGNPTFLPPAAPAPTPAPYGGAPAPGWPAPGEDAYPPADWGRVHVPSYGPQPARIWQRLLANMLDGFLATLIFYVFFPGLMLITALLMGGTPDDLNGVAILLTGPIAFLGGLTAYWCYFWLPVAKSGQTLGKRVLGIRVIDMETGLPPSKGRSALRLLTIIGLSAVSGIGTLIDAIIGLVDEPYHRTVHDHAGRTIVIAVPPTAKS</sequence>
<evidence type="ECO:0000259" key="8">
    <source>
        <dbReference type="Pfam" id="PF06271"/>
    </source>
</evidence>
<dbReference type="Pfam" id="PF06271">
    <property type="entry name" value="RDD"/>
    <property type="match status" value="1"/>
</dbReference>
<evidence type="ECO:0000256" key="1">
    <source>
        <dbReference type="ARBA" id="ARBA00004651"/>
    </source>
</evidence>
<dbReference type="InterPro" id="IPR010432">
    <property type="entry name" value="RDD"/>
</dbReference>
<dbReference type="Proteomes" id="UP001596540">
    <property type="component" value="Unassembled WGS sequence"/>
</dbReference>
<proteinExistence type="predicted"/>
<feature type="transmembrane region" description="Helical" evidence="7">
    <location>
        <begin position="184"/>
        <end position="207"/>
    </location>
</feature>
<evidence type="ECO:0000256" key="3">
    <source>
        <dbReference type="ARBA" id="ARBA00022692"/>
    </source>
</evidence>
<dbReference type="RefSeq" id="WP_379870850.1">
    <property type="nucleotide sequence ID" value="NZ_JBHTBH010000004.1"/>
</dbReference>
<keyword evidence="4 7" id="KW-1133">Transmembrane helix</keyword>
<evidence type="ECO:0000256" key="2">
    <source>
        <dbReference type="ARBA" id="ARBA00022475"/>
    </source>
</evidence>
<feature type="transmembrane region" description="Helical" evidence="7">
    <location>
        <begin position="127"/>
        <end position="150"/>
    </location>
</feature>
<keyword evidence="3 7" id="KW-0812">Transmembrane</keyword>
<name>A0ABW2KDT5_9ACTN</name>
<dbReference type="InterPro" id="IPR051791">
    <property type="entry name" value="Pra-immunoreactive"/>
</dbReference>
<dbReference type="PANTHER" id="PTHR36115">
    <property type="entry name" value="PROLINE-RICH ANTIGEN HOMOLOG-RELATED"/>
    <property type="match status" value="1"/>
</dbReference>
<keyword evidence="10" id="KW-1185">Reference proteome</keyword>
<evidence type="ECO:0000313" key="9">
    <source>
        <dbReference type="EMBL" id="MFC7328201.1"/>
    </source>
</evidence>
<dbReference type="EMBL" id="JBHTBH010000004">
    <property type="protein sequence ID" value="MFC7328201.1"/>
    <property type="molecule type" value="Genomic_DNA"/>
</dbReference>